<dbReference type="AlphaFoldDB" id="A0A510K9V3"/>
<organism evidence="2 3">
    <name type="scientific">Leptotrichia wadei</name>
    <dbReference type="NCBI Taxonomy" id="157687"/>
    <lineage>
        <taxon>Bacteria</taxon>
        <taxon>Fusobacteriati</taxon>
        <taxon>Fusobacteriota</taxon>
        <taxon>Fusobacteriia</taxon>
        <taxon>Fusobacteriales</taxon>
        <taxon>Leptotrichiaceae</taxon>
        <taxon>Leptotrichia</taxon>
    </lineage>
</organism>
<dbReference type="Proteomes" id="UP000321397">
    <property type="component" value="Chromosome"/>
</dbReference>
<sequence>MSNNNINNLIYDLHNIAALDKYIHSDESELDEQDIKDAEEDIRFLLEEKSEVLELKIRELESDEKKCKEIADFYNMKAKRREDKRKKLKEKIFETIKALKAKKIETPTGAFTIKNNPASLIIDDKNLIPARFIKIEQIDKIEKGKIKKAIKNGEEIAGVHLETSQSLLIR</sequence>
<protein>
    <submittedName>
        <fullName evidence="2">Gp157 family protein</fullName>
    </submittedName>
</protein>
<dbReference type="Pfam" id="PF05565">
    <property type="entry name" value="Sipho_Gp157"/>
    <property type="match status" value="1"/>
</dbReference>
<proteinExistence type="predicted"/>
<evidence type="ECO:0000313" key="2">
    <source>
        <dbReference type="EMBL" id="BBM48436.1"/>
    </source>
</evidence>
<gene>
    <name evidence="2" type="ORF">JMUB3933_1952</name>
</gene>
<feature type="coiled-coil region" evidence="1">
    <location>
        <begin position="28"/>
        <end position="91"/>
    </location>
</feature>
<dbReference type="InterPro" id="IPR008840">
    <property type="entry name" value="Sipho_Gp157"/>
</dbReference>
<dbReference type="EMBL" id="AP019834">
    <property type="protein sequence ID" value="BBM48436.1"/>
    <property type="molecule type" value="Genomic_DNA"/>
</dbReference>
<name>A0A510K9V3_9FUSO</name>
<accession>A0A510K9V3</accession>
<reference evidence="2 3" key="1">
    <citation type="submission" date="2019-07" db="EMBL/GenBank/DDBJ databases">
        <title>Complete Genome Sequence of Leptotrichia wadei Strain JMUB3933.</title>
        <authorList>
            <person name="Watanabe S."/>
            <person name="Cui L."/>
        </authorList>
    </citation>
    <scope>NUCLEOTIDE SEQUENCE [LARGE SCALE GENOMIC DNA]</scope>
    <source>
        <strain evidence="2 3">JMUB3933</strain>
    </source>
</reference>
<keyword evidence="1" id="KW-0175">Coiled coil</keyword>
<dbReference type="RefSeq" id="WP_146961903.1">
    <property type="nucleotide sequence ID" value="NZ_AP019834.1"/>
</dbReference>
<evidence type="ECO:0000256" key="1">
    <source>
        <dbReference type="SAM" id="Coils"/>
    </source>
</evidence>
<evidence type="ECO:0000313" key="3">
    <source>
        <dbReference type="Proteomes" id="UP000321397"/>
    </source>
</evidence>